<accession>A0ABZ2YNH9</accession>
<gene>
    <name evidence="4" type="ORF">WJU16_24150</name>
</gene>
<name>A0ABZ2YNH9_9BACT</name>
<dbReference type="InterPro" id="IPR010496">
    <property type="entry name" value="AL/BT2_dom"/>
</dbReference>
<protein>
    <submittedName>
        <fullName evidence="4">Family 16 glycoside hydrolase</fullName>
    </submittedName>
</protein>
<dbReference type="GO" id="GO:0016787">
    <property type="term" value="F:hydrolase activity"/>
    <property type="evidence" value="ECO:0007669"/>
    <property type="project" value="UniProtKB-KW"/>
</dbReference>
<feature type="region of interest" description="Disordered" evidence="1">
    <location>
        <begin position="137"/>
        <end position="163"/>
    </location>
</feature>
<dbReference type="Pfam" id="PF06439">
    <property type="entry name" value="3keto-disac_hyd"/>
    <property type="match status" value="1"/>
</dbReference>
<keyword evidence="5" id="KW-1185">Reference proteome</keyword>
<evidence type="ECO:0000313" key="4">
    <source>
        <dbReference type="EMBL" id="WZN41058.1"/>
    </source>
</evidence>
<sequence>MIGFLYACGAGLMLAQPATAQSGKWPLTDLSAFRQPGGTWQIAGDVSARISKPNALETVKGTGVLVNLPGKKQHGEDLYSNFQHGDIDLELDYMMAAGSNSGIYFQGRYEFQLFDSWGNPSPAQPTMAVFMSAGTTASPKARKATRATLPARTPARRLASGST</sequence>
<reference evidence="5" key="1">
    <citation type="submission" date="2024-03" db="EMBL/GenBank/DDBJ databases">
        <title>Chitinophaga horti sp. nov., isolated from garden soil.</title>
        <authorList>
            <person name="Lee D.S."/>
            <person name="Han D.M."/>
            <person name="Baek J.H."/>
            <person name="Choi D.G."/>
            <person name="Jeon J.H."/>
            <person name="Jeon C.O."/>
        </authorList>
    </citation>
    <scope>NUCLEOTIDE SEQUENCE [LARGE SCALE GENOMIC DNA]</scope>
    <source>
        <strain evidence="5">GPA1</strain>
    </source>
</reference>
<feature type="compositionally biased region" description="Low complexity" evidence="1">
    <location>
        <begin position="146"/>
        <end position="163"/>
    </location>
</feature>
<evidence type="ECO:0000313" key="5">
    <source>
        <dbReference type="Proteomes" id="UP001485459"/>
    </source>
</evidence>
<dbReference type="Gene3D" id="2.60.120.560">
    <property type="entry name" value="Exo-inulinase, domain 1"/>
    <property type="match status" value="1"/>
</dbReference>
<organism evidence="4 5">
    <name type="scientific">Chitinophaga pollutisoli</name>
    <dbReference type="NCBI Taxonomy" id="3133966"/>
    <lineage>
        <taxon>Bacteria</taxon>
        <taxon>Pseudomonadati</taxon>
        <taxon>Bacteroidota</taxon>
        <taxon>Chitinophagia</taxon>
        <taxon>Chitinophagales</taxon>
        <taxon>Chitinophagaceae</taxon>
        <taxon>Chitinophaga</taxon>
    </lineage>
</organism>
<feature type="domain" description="3-keto-alpha-glucoside-1,2-lyase/3-keto-2-hydroxy-glucal hydratase" evidence="3">
    <location>
        <begin position="39"/>
        <end position="132"/>
    </location>
</feature>
<dbReference type="RefSeq" id="WP_341835918.1">
    <property type="nucleotide sequence ID" value="NZ_CP149822.1"/>
</dbReference>
<evidence type="ECO:0000256" key="2">
    <source>
        <dbReference type="SAM" id="SignalP"/>
    </source>
</evidence>
<dbReference type="EMBL" id="CP149822">
    <property type="protein sequence ID" value="WZN41058.1"/>
    <property type="molecule type" value="Genomic_DNA"/>
</dbReference>
<evidence type="ECO:0000259" key="3">
    <source>
        <dbReference type="Pfam" id="PF06439"/>
    </source>
</evidence>
<keyword evidence="2" id="KW-0732">Signal</keyword>
<evidence type="ECO:0000256" key="1">
    <source>
        <dbReference type="SAM" id="MobiDB-lite"/>
    </source>
</evidence>
<feature type="signal peptide" evidence="2">
    <location>
        <begin position="1"/>
        <end position="20"/>
    </location>
</feature>
<feature type="chain" id="PRO_5046803188" evidence="2">
    <location>
        <begin position="21"/>
        <end position="163"/>
    </location>
</feature>
<keyword evidence="4" id="KW-0378">Hydrolase</keyword>
<dbReference type="Proteomes" id="UP001485459">
    <property type="component" value="Chromosome"/>
</dbReference>
<proteinExistence type="predicted"/>